<evidence type="ECO:0000313" key="3">
    <source>
        <dbReference type="Proteomes" id="UP000664779"/>
    </source>
</evidence>
<sequence>MSQMTSQTHAIAPEDADRAVIYGFVGRLLQAPPSAGDMDVLRALTADETEMGLALKSLSEAAQSANVNSLKDEYNALFIGLGRGELVPYGSFYLTGFLNEKPLAELRADMGVLGIARADTVKEPEDHIAALLQCMEGLITGAFGEPATLPIQEKFFTCHIASWAPHFFKDLTAQNTSAFYAAVGALGGVLVALETEAFGMAG</sequence>
<dbReference type="InterPro" id="IPR050289">
    <property type="entry name" value="TorD/DmsD_chaperones"/>
</dbReference>
<dbReference type="EMBL" id="JAFLNF010000003">
    <property type="protein sequence ID" value="MBO0345046.1"/>
    <property type="molecule type" value="Genomic_DNA"/>
</dbReference>
<dbReference type="Gene3D" id="1.10.3480.10">
    <property type="entry name" value="TorD-like"/>
    <property type="match status" value="1"/>
</dbReference>
<dbReference type="InterPro" id="IPR036411">
    <property type="entry name" value="TorD-like_sf"/>
</dbReference>
<dbReference type="AlphaFoldDB" id="A0A939ENG2"/>
<dbReference type="InterPro" id="IPR020945">
    <property type="entry name" value="DMSO/NO3_reduct_chaperone"/>
</dbReference>
<protein>
    <submittedName>
        <fullName evidence="2">Molecular chaperone TorD family protein</fullName>
    </submittedName>
</protein>
<organism evidence="2 3">
    <name type="scientific">Roseibium limicola</name>
    <dbReference type="NCBI Taxonomy" id="2816037"/>
    <lineage>
        <taxon>Bacteria</taxon>
        <taxon>Pseudomonadati</taxon>
        <taxon>Pseudomonadota</taxon>
        <taxon>Alphaproteobacteria</taxon>
        <taxon>Hyphomicrobiales</taxon>
        <taxon>Stappiaceae</taxon>
        <taxon>Roseibium</taxon>
    </lineage>
</organism>
<accession>A0A939ENG2</accession>
<keyword evidence="1" id="KW-0143">Chaperone</keyword>
<evidence type="ECO:0000256" key="1">
    <source>
        <dbReference type="ARBA" id="ARBA00023186"/>
    </source>
</evidence>
<dbReference type="Proteomes" id="UP000664779">
    <property type="component" value="Unassembled WGS sequence"/>
</dbReference>
<dbReference type="Pfam" id="PF02613">
    <property type="entry name" value="Nitrate_red_del"/>
    <property type="match status" value="1"/>
</dbReference>
<name>A0A939ENG2_9HYPH</name>
<reference evidence="2" key="1">
    <citation type="submission" date="2021-03" db="EMBL/GenBank/DDBJ databases">
        <title>Roseibium sp. CAU 1637 isolated from Incheon.</title>
        <authorList>
            <person name="Kim W."/>
        </authorList>
    </citation>
    <scope>NUCLEOTIDE SEQUENCE</scope>
    <source>
        <strain evidence="2">CAU 1637</strain>
    </source>
</reference>
<proteinExistence type="predicted"/>
<dbReference type="PANTHER" id="PTHR34227">
    <property type="entry name" value="CHAPERONE PROTEIN YCDY"/>
    <property type="match status" value="1"/>
</dbReference>
<gene>
    <name evidence="2" type="ORF">J0X15_07440</name>
</gene>
<keyword evidence="3" id="KW-1185">Reference proteome</keyword>
<evidence type="ECO:0000313" key="2">
    <source>
        <dbReference type="EMBL" id="MBO0345046.1"/>
    </source>
</evidence>
<dbReference type="SUPFAM" id="SSF89155">
    <property type="entry name" value="TorD-like"/>
    <property type="match status" value="1"/>
</dbReference>
<dbReference type="PANTHER" id="PTHR34227:SF1">
    <property type="entry name" value="DIMETHYL SULFOXIDE REDUCTASE CHAPERONE-RELATED"/>
    <property type="match status" value="1"/>
</dbReference>
<comment type="caution">
    <text evidence="2">The sequence shown here is derived from an EMBL/GenBank/DDBJ whole genome shotgun (WGS) entry which is preliminary data.</text>
</comment>